<dbReference type="InterPro" id="IPR048576">
    <property type="entry name" value="Rv2175c_wHTH"/>
</dbReference>
<gene>
    <name evidence="4" type="ORF">GCM10009681_13720</name>
</gene>
<name>A0ABP4W310_9ACTN</name>
<sequence>MSDSHPGTRLRETPPTVEDLPEEPSSWLDLPDVAQRLDVPITKVHQMIRDGALIAVRRGGVLRIPAELVAGHNVLKHLPGVLTLLHDAGYNDAEALRWLYTPDSSLQGTPAVALSGDRAREVKRRAQALGF</sequence>
<evidence type="ECO:0000259" key="2">
    <source>
        <dbReference type="Pfam" id="PF18367"/>
    </source>
</evidence>
<keyword evidence="4" id="KW-0238">DNA-binding</keyword>
<keyword evidence="5" id="KW-1185">Reference proteome</keyword>
<dbReference type="EMBL" id="BAAALS010000005">
    <property type="protein sequence ID" value="GAA1744184.1"/>
    <property type="molecule type" value="Genomic_DNA"/>
</dbReference>
<dbReference type="Proteomes" id="UP001500655">
    <property type="component" value="Unassembled WGS sequence"/>
</dbReference>
<evidence type="ECO:0000256" key="1">
    <source>
        <dbReference type="SAM" id="MobiDB-lite"/>
    </source>
</evidence>
<dbReference type="Pfam" id="PF18367">
    <property type="entry name" value="Rv2175c_C"/>
    <property type="match status" value="1"/>
</dbReference>
<accession>A0ABP4W310</accession>
<proteinExistence type="predicted"/>
<evidence type="ECO:0000259" key="3">
    <source>
        <dbReference type="Pfam" id="PF21531"/>
    </source>
</evidence>
<feature type="region of interest" description="Disordered" evidence="1">
    <location>
        <begin position="1"/>
        <end position="27"/>
    </location>
</feature>
<evidence type="ECO:0000313" key="4">
    <source>
        <dbReference type="EMBL" id="GAA1744184.1"/>
    </source>
</evidence>
<feature type="domain" description="Rv2175c C-terminal" evidence="2">
    <location>
        <begin position="76"/>
        <end position="130"/>
    </location>
</feature>
<organism evidence="4 5">
    <name type="scientific">Luedemannella helvata</name>
    <dbReference type="NCBI Taxonomy" id="349315"/>
    <lineage>
        <taxon>Bacteria</taxon>
        <taxon>Bacillati</taxon>
        <taxon>Actinomycetota</taxon>
        <taxon>Actinomycetes</taxon>
        <taxon>Micromonosporales</taxon>
        <taxon>Micromonosporaceae</taxon>
        <taxon>Luedemannella</taxon>
    </lineage>
</organism>
<feature type="domain" description="DNA-binding protein Rv2175c wHTH" evidence="3">
    <location>
        <begin position="15"/>
        <end position="68"/>
    </location>
</feature>
<dbReference type="Pfam" id="PF21531">
    <property type="entry name" value="Rv2175c_wHTH"/>
    <property type="match status" value="1"/>
</dbReference>
<reference evidence="5" key="1">
    <citation type="journal article" date="2019" name="Int. J. Syst. Evol. Microbiol.">
        <title>The Global Catalogue of Microorganisms (GCM) 10K type strain sequencing project: providing services to taxonomists for standard genome sequencing and annotation.</title>
        <authorList>
            <consortium name="The Broad Institute Genomics Platform"/>
            <consortium name="The Broad Institute Genome Sequencing Center for Infectious Disease"/>
            <person name="Wu L."/>
            <person name="Ma J."/>
        </authorList>
    </citation>
    <scope>NUCLEOTIDE SEQUENCE [LARGE SCALE GENOMIC DNA]</scope>
    <source>
        <strain evidence="5">JCM 13249</strain>
    </source>
</reference>
<dbReference type="InterPro" id="IPR041098">
    <property type="entry name" value="Rv2175c_C"/>
</dbReference>
<comment type="caution">
    <text evidence="4">The sequence shown here is derived from an EMBL/GenBank/DDBJ whole genome shotgun (WGS) entry which is preliminary data.</text>
</comment>
<dbReference type="GO" id="GO:0003677">
    <property type="term" value="F:DNA binding"/>
    <property type="evidence" value="ECO:0007669"/>
    <property type="project" value="UniProtKB-KW"/>
</dbReference>
<protein>
    <submittedName>
        <fullName evidence="4">Rv2175c family DNA-binding protein</fullName>
    </submittedName>
</protein>
<evidence type="ECO:0000313" key="5">
    <source>
        <dbReference type="Proteomes" id="UP001500655"/>
    </source>
</evidence>